<name>A0A0F9LFI2_9ZZZZ</name>
<evidence type="ECO:0000313" key="2">
    <source>
        <dbReference type="EMBL" id="KKM26200.1"/>
    </source>
</evidence>
<keyword evidence="1" id="KW-1133">Transmembrane helix</keyword>
<feature type="non-terminal residue" evidence="2">
    <location>
        <position position="156"/>
    </location>
</feature>
<organism evidence="2">
    <name type="scientific">marine sediment metagenome</name>
    <dbReference type="NCBI Taxonomy" id="412755"/>
    <lineage>
        <taxon>unclassified sequences</taxon>
        <taxon>metagenomes</taxon>
        <taxon>ecological metagenomes</taxon>
    </lineage>
</organism>
<accession>A0A0F9LFI2</accession>
<feature type="transmembrane region" description="Helical" evidence="1">
    <location>
        <begin position="6"/>
        <end position="26"/>
    </location>
</feature>
<keyword evidence="1" id="KW-0472">Membrane</keyword>
<proteinExistence type="predicted"/>
<protein>
    <submittedName>
        <fullName evidence="2">Uncharacterized protein</fullName>
    </submittedName>
</protein>
<dbReference type="AlphaFoldDB" id="A0A0F9LFI2"/>
<gene>
    <name evidence="2" type="ORF">LCGC14_1587140</name>
</gene>
<comment type="caution">
    <text evidence="2">The sequence shown here is derived from an EMBL/GenBank/DDBJ whole genome shotgun (WGS) entry which is preliminary data.</text>
</comment>
<keyword evidence="1" id="KW-0812">Transmembrane</keyword>
<dbReference type="EMBL" id="LAZR01012559">
    <property type="protein sequence ID" value="KKM26200.1"/>
    <property type="molecule type" value="Genomic_DNA"/>
</dbReference>
<reference evidence="2" key="1">
    <citation type="journal article" date="2015" name="Nature">
        <title>Complex archaea that bridge the gap between prokaryotes and eukaryotes.</title>
        <authorList>
            <person name="Spang A."/>
            <person name="Saw J.H."/>
            <person name="Jorgensen S.L."/>
            <person name="Zaremba-Niedzwiedzka K."/>
            <person name="Martijn J."/>
            <person name="Lind A.E."/>
            <person name="van Eijk R."/>
            <person name="Schleper C."/>
            <person name="Guy L."/>
            <person name="Ettema T.J."/>
        </authorList>
    </citation>
    <scope>NUCLEOTIDE SEQUENCE</scope>
</reference>
<sequence>MHRNVLIALVLLIVIIGGSSLVHYILPKMQARDRLMDSDAAKIIMTLKGAVDDFKGYFVFFTKEFKNYLRAQAYNADITDDKANYEERFLKVHKGELDWAVATVGTHIRNGLKKVEGIQLNYPGLEAIVIDKSDGADGFLANPDVVKKLKEVRGKK</sequence>
<evidence type="ECO:0000256" key="1">
    <source>
        <dbReference type="SAM" id="Phobius"/>
    </source>
</evidence>